<evidence type="ECO:0000256" key="2">
    <source>
        <dbReference type="SAM" id="MobiDB-lite"/>
    </source>
</evidence>
<dbReference type="STRING" id="1277257.G293_04695"/>
<gene>
    <name evidence="4" type="ORF">G293_04695</name>
</gene>
<organism evidence="4 5">
    <name type="scientific">Candidatus Liberibacter africanus PTSAPSY</name>
    <dbReference type="NCBI Taxonomy" id="1277257"/>
    <lineage>
        <taxon>Bacteria</taxon>
        <taxon>Pseudomonadati</taxon>
        <taxon>Pseudomonadota</taxon>
        <taxon>Alphaproteobacteria</taxon>
        <taxon>Hyphomicrobiales</taxon>
        <taxon>Rhizobiaceae</taxon>
        <taxon>Liberibacter</taxon>
    </lineage>
</organism>
<feature type="transmembrane region" description="Helical" evidence="3">
    <location>
        <begin position="50"/>
        <end position="74"/>
    </location>
</feature>
<dbReference type="OrthoDB" id="8480612at2"/>
<accession>A0A0G3I3V3</accession>
<evidence type="ECO:0000313" key="4">
    <source>
        <dbReference type="EMBL" id="AKK20554.1"/>
    </source>
</evidence>
<dbReference type="Proteomes" id="UP000035503">
    <property type="component" value="Chromosome"/>
</dbReference>
<keyword evidence="3" id="KW-0472">Membrane</keyword>
<dbReference type="AlphaFoldDB" id="A0A0G3I3V3"/>
<dbReference type="KEGG" id="lau:G293_04695"/>
<sequence>MTHVPDSSSEEPVRKSAETSEKETTDSSNSYVEKTTWRNFFCIKKGGSRLFLKLLITLFVAVLACILILLSIFIKTNIYTNDPVNHSSSIDSEKNSSPSNELDTNKNTDMYFTGLKIQDKKISSKEQENVNNNVNNNDIKSLLEEVSSLKKMISDLNKNYQNIIARLTKTEYLIANPLKNPDTQRIISLLILKNSIDKKGNFLKDEFSVLKPCTSVLMQFSNTKIPTTVEILTQFTKVSEEMIFAGESLDHDSGFTDYLLLQLNRLIKVRLMGENIEGDSITAIIARIENNLKTGDLIKAASEWDKIPEKAKQPGVYLRNAIEAHICSDAILEEEMNKISQNNLS</sequence>
<reference evidence="4 5" key="1">
    <citation type="journal article" date="2015" name="Genome Announc.">
        <title>Complete Genome Sequence of 'Candidatus Liberibacter africanus,' a Bacterium Associated with Citrus Huanglongbing.</title>
        <authorList>
            <person name="Lin H."/>
            <person name="Pietersen G."/>
            <person name="Han C."/>
            <person name="Read D.A."/>
            <person name="Lou B."/>
            <person name="Gupta G."/>
            <person name="Civerolo E.L."/>
        </authorList>
    </citation>
    <scope>NUCLEOTIDE SEQUENCE [LARGE SCALE GENOMIC DNA]</scope>
    <source>
        <strain evidence="4 5">PTSAPSY</strain>
    </source>
</reference>
<evidence type="ECO:0000313" key="5">
    <source>
        <dbReference type="Proteomes" id="UP000035503"/>
    </source>
</evidence>
<feature type="region of interest" description="Disordered" evidence="2">
    <location>
        <begin position="86"/>
        <end position="107"/>
    </location>
</feature>
<feature type="region of interest" description="Disordered" evidence="2">
    <location>
        <begin position="1"/>
        <end position="28"/>
    </location>
</feature>
<keyword evidence="3" id="KW-1133">Transmembrane helix</keyword>
<keyword evidence="3" id="KW-0812">Transmembrane</keyword>
<evidence type="ECO:0000256" key="1">
    <source>
        <dbReference type="SAM" id="Coils"/>
    </source>
</evidence>
<dbReference type="RefSeq" id="WP_047264513.1">
    <property type="nucleotide sequence ID" value="NZ_CP004021.1"/>
</dbReference>
<feature type="compositionally biased region" description="Basic and acidic residues" evidence="2">
    <location>
        <begin position="11"/>
        <end position="25"/>
    </location>
</feature>
<proteinExistence type="predicted"/>
<protein>
    <submittedName>
        <fullName evidence="4">Uncharacterized protein</fullName>
    </submittedName>
</protein>
<evidence type="ECO:0000256" key="3">
    <source>
        <dbReference type="SAM" id="Phobius"/>
    </source>
</evidence>
<feature type="coiled-coil region" evidence="1">
    <location>
        <begin position="139"/>
        <end position="166"/>
    </location>
</feature>
<name>A0A0G3I3V3_LIBAF</name>
<keyword evidence="5" id="KW-1185">Reference proteome</keyword>
<keyword evidence="1" id="KW-0175">Coiled coil</keyword>
<dbReference type="EMBL" id="CP004021">
    <property type="protein sequence ID" value="AKK20554.1"/>
    <property type="molecule type" value="Genomic_DNA"/>
</dbReference>
<dbReference type="PATRIC" id="fig|1277257.4.peg.1016"/>